<feature type="region of interest" description="Disordered" evidence="1">
    <location>
        <begin position="1"/>
        <end position="47"/>
    </location>
</feature>
<evidence type="ECO:0000256" key="1">
    <source>
        <dbReference type="SAM" id="MobiDB-lite"/>
    </source>
</evidence>
<evidence type="ECO:0000313" key="2">
    <source>
        <dbReference type="EMBL" id="COY43480.1"/>
    </source>
</evidence>
<comment type="caution">
    <text evidence="2">The sequence shown here is derived from an EMBL/GenBank/DDBJ whole genome shotgun (WGS) entry which is preliminary data.</text>
</comment>
<feature type="compositionally biased region" description="Polar residues" evidence="1">
    <location>
        <begin position="35"/>
        <end position="47"/>
    </location>
</feature>
<dbReference type="Proteomes" id="UP000039021">
    <property type="component" value="Unassembled WGS sequence"/>
</dbReference>
<accession>A0A916LBY9</accession>
<reference evidence="3" key="1">
    <citation type="submission" date="2015-03" db="EMBL/GenBank/DDBJ databases">
        <authorList>
            <consortium name="Pathogen Informatics"/>
        </authorList>
    </citation>
    <scope>NUCLEOTIDE SEQUENCE [LARGE SCALE GENOMIC DNA]</scope>
    <source>
        <strain evidence="3">N09902308</strain>
    </source>
</reference>
<organism evidence="2 3">
    <name type="scientific">Mycobacterium tuberculosis</name>
    <dbReference type="NCBI Taxonomy" id="1773"/>
    <lineage>
        <taxon>Bacteria</taxon>
        <taxon>Bacillati</taxon>
        <taxon>Actinomycetota</taxon>
        <taxon>Actinomycetes</taxon>
        <taxon>Mycobacteriales</taxon>
        <taxon>Mycobacteriaceae</taxon>
        <taxon>Mycobacterium</taxon>
        <taxon>Mycobacterium tuberculosis complex</taxon>
    </lineage>
</organism>
<sequence length="47" mass="4992">MMPSVPSDPRNNRSGDGPAPLPGSRRDSLIPTGVTIRSDSVKSSIWV</sequence>
<proteinExistence type="predicted"/>
<evidence type="ECO:0000313" key="3">
    <source>
        <dbReference type="Proteomes" id="UP000039021"/>
    </source>
</evidence>
<name>A0A916LBY9_MYCTX</name>
<protein>
    <submittedName>
        <fullName evidence="2">Uncharacterized protein</fullName>
    </submittedName>
</protein>
<gene>
    <name evidence="2" type="ORF">ERS007739_02603</name>
</gene>
<dbReference type="AlphaFoldDB" id="A0A916LBY9"/>
<dbReference type="EMBL" id="CSBK01001212">
    <property type="protein sequence ID" value="COY43480.1"/>
    <property type="molecule type" value="Genomic_DNA"/>
</dbReference>